<dbReference type="SFLD" id="SFLDG01129">
    <property type="entry name" value="C1.5:_HAD__Beta-PGM__Phosphata"/>
    <property type="match status" value="1"/>
</dbReference>
<dbReference type="PANTHER" id="PTHR43611:SF3">
    <property type="entry name" value="FLAVIN MONONUCLEOTIDE HYDROLASE 1, CHLOROPLATIC"/>
    <property type="match status" value="1"/>
</dbReference>
<dbReference type="PRINTS" id="PR00413">
    <property type="entry name" value="HADHALOGNASE"/>
</dbReference>
<keyword evidence="2" id="KW-1185">Reference proteome</keyword>
<dbReference type="SUPFAM" id="SSF56784">
    <property type="entry name" value="HAD-like"/>
    <property type="match status" value="1"/>
</dbReference>
<reference evidence="1 2" key="1">
    <citation type="submission" date="2020-08" db="EMBL/GenBank/DDBJ databases">
        <title>Genome public.</title>
        <authorList>
            <person name="Liu C."/>
            <person name="Sun Q."/>
        </authorList>
    </citation>
    <scope>NUCLEOTIDE SEQUENCE [LARGE SCALE GENOMIC DNA]</scope>
    <source>
        <strain evidence="1 2">NSJ-6</strain>
    </source>
</reference>
<name>A0ABR7DED9_9CLOT</name>
<comment type="caution">
    <text evidence="1">The sequence shown here is derived from an EMBL/GenBank/DDBJ whole genome shotgun (WGS) entry which is preliminary data.</text>
</comment>
<proteinExistence type="predicted"/>
<dbReference type="Proteomes" id="UP000596929">
    <property type="component" value="Unassembled WGS sequence"/>
</dbReference>
<dbReference type="InterPro" id="IPR006439">
    <property type="entry name" value="HAD-SF_hydro_IA"/>
</dbReference>
<dbReference type="EMBL" id="JACOOO010000016">
    <property type="protein sequence ID" value="MBC5629178.1"/>
    <property type="molecule type" value="Genomic_DNA"/>
</dbReference>
<dbReference type="CDD" id="cd02603">
    <property type="entry name" value="HAD_sEH-N_like"/>
    <property type="match status" value="1"/>
</dbReference>
<gene>
    <name evidence="1" type="ORF">H8S20_09760</name>
</gene>
<dbReference type="NCBIfam" id="TIGR01509">
    <property type="entry name" value="HAD-SF-IA-v3"/>
    <property type="match status" value="1"/>
</dbReference>
<protein>
    <submittedName>
        <fullName evidence="1">HAD family phosphatase</fullName>
    </submittedName>
</protein>
<accession>A0ABR7DED9</accession>
<dbReference type="InterPro" id="IPR023198">
    <property type="entry name" value="PGP-like_dom2"/>
</dbReference>
<organism evidence="1 2">
    <name type="scientific">Clostridium hominis</name>
    <dbReference type="NCBI Taxonomy" id="2763036"/>
    <lineage>
        <taxon>Bacteria</taxon>
        <taxon>Bacillati</taxon>
        <taxon>Bacillota</taxon>
        <taxon>Clostridia</taxon>
        <taxon>Eubacteriales</taxon>
        <taxon>Clostridiaceae</taxon>
        <taxon>Clostridium</taxon>
    </lineage>
</organism>
<evidence type="ECO:0000313" key="2">
    <source>
        <dbReference type="Proteomes" id="UP000596929"/>
    </source>
</evidence>
<dbReference type="RefSeq" id="WP_032117468.1">
    <property type="nucleotide sequence ID" value="NZ_JACOOO010000016.1"/>
</dbReference>
<dbReference type="Gene3D" id="1.10.150.240">
    <property type="entry name" value="Putative phosphatase, domain 2"/>
    <property type="match status" value="1"/>
</dbReference>
<dbReference type="Pfam" id="PF00702">
    <property type="entry name" value="Hydrolase"/>
    <property type="match status" value="1"/>
</dbReference>
<dbReference type="InterPro" id="IPR036412">
    <property type="entry name" value="HAD-like_sf"/>
</dbReference>
<dbReference type="Gene3D" id="3.40.50.1000">
    <property type="entry name" value="HAD superfamily/HAD-like"/>
    <property type="match status" value="1"/>
</dbReference>
<dbReference type="InterPro" id="IPR023214">
    <property type="entry name" value="HAD_sf"/>
</dbReference>
<dbReference type="SFLD" id="SFLDS00003">
    <property type="entry name" value="Haloacid_Dehalogenase"/>
    <property type="match status" value="1"/>
</dbReference>
<dbReference type="PANTHER" id="PTHR43611">
    <property type="entry name" value="ALPHA-D-GLUCOSE 1-PHOSPHATE PHOSPHATASE"/>
    <property type="match status" value="1"/>
</dbReference>
<evidence type="ECO:0000313" key="1">
    <source>
        <dbReference type="EMBL" id="MBC5629178.1"/>
    </source>
</evidence>
<sequence length="202" mass="23723">MIKNIVFDMGNVLICYDTRKYIDLYVEDKGDGDLLLKEVFGSKEWLSMDRGVMTSEEAIKSICNRIPKRIHEDVEKLINNWHKDIPPYPEVEELVKRVKKAGYKVYLLSNTSVKYHQFKVNIPALRYFDGEFISADWKLLKPEKEIFLTFYHHFKLKPEECYFIDDSPANIIAANKTGMIGFVYNKNIDKLIEDMLKNSIKI</sequence>